<feature type="region of interest" description="Disordered" evidence="1">
    <location>
        <begin position="132"/>
        <end position="154"/>
    </location>
</feature>
<reference evidence="4" key="5">
    <citation type="submission" date="2015-06" db="UniProtKB">
        <authorList>
            <consortium name="EnsemblFungi"/>
        </authorList>
    </citation>
    <scope>IDENTIFICATION</scope>
    <source>
        <strain evidence="4">ATCC 64411</strain>
    </source>
</reference>
<evidence type="ECO:0000256" key="1">
    <source>
        <dbReference type="SAM" id="MobiDB-lite"/>
    </source>
</evidence>
<dbReference type="STRING" id="644358.A0A0C4E8A3"/>
<dbReference type="CDD" id="cd12148">
    <property type="entry name" value="fungal_TF_MHR"/>
    <property type="match status" value="1"/>
</dbReference>
<reference evidence="3" key="3">
    <citation type="submission" date="2011-03" db="EMBL/GenBank/DDBJ databases">
        <title>Annotation of Magnaporthe poae ATCC 64411.</title>
        <authorList>
            <person name="Ma L.-J."/>
            <person name="Dead R."/>
            <person name="Young S.K."/>
            <person name="Zeng Q."/>
            <person name="Gargeya S."/>
            <person name="Fitzgerald M."/>
            <person name="Haas B."/>
            <person name="Abouelleil A."/>
            <person name="Alvarado L."/>
            <person name="Arachchi H.M."/>
            <person name="Berlin A."/>
            <person name="Brown A."/>
            <person name="Chapman S.B."/>
            <person name="Chen Z."/>
            <person name="Dunbar C."/>
            <person name="Freedman E."/>
            <person name="Gearin G."/>
            <person name="Gellesch M."/>
            <person name="Goldberg J."/>
            <person name="Griggs A."/>
            <person name="Gujja S."/>
            <person name="Heiman D."/>
            <person name="Howarth C."/>
            <person name="Larson L."/>
            <person name="Lui A."/>
            <person name="MacDonald P.J.P."/>
            <person name="Mehta T."/>
            <person name="Montmayeur A."/>
            <person name="Murphy C."/>
            <person name="Neiman D."/>
            <person name="Pearson M."/>
            <person name="Priest M."/>
            <person name="Roberts A."/>
            <person name="Saif S."/>
            <person name="Shea T."/>
            <person name="Shenoy N."/>
            <person name="Sisk P."/>
            <person name="Stolte C."/>
            <person name="Sykes S."/>
            <person name="Yandava C."/>
            <person name="Wortman J."/>
            <person name="Nusbaum C."/>
            <person name="Birren B."/>
        </authorList>
    </citation>
    <scope>NUCLEOTIDE SEQUENCE</scope>
    <source>
        <strain evidence="3">ATCC 64411</strain>
    </source>
</reference>
<accession>A0A0C4E8A3</accession>
<feature type="transmembrane region" description="Helical" evidence="2">
    <location>
        <begin position="34"/>
        <end position="55"/>
    </location>
</feature>
<evidence type="ECO:0000313" key="5">
    <source>
        <dbReference type="Proteomes" id="UP000011715"/>
    </source>
</evidence>
<dbReference type="EnsemblFungi" id="MAPG_08801T0">
    <property type="protein sequence ID" value="MAPG_08801T0"/>
    <property type="gene ID" value="MAPG_08801"/>
</dbReference>
<evidence type="ECO:0008006" key="6">
    <source>
        <dbReference type="Google" id="ProtNLM"/>
    </source>
</evidence>
<evidence type="ECO:0000313" key="3">
    <source>
        <dbReference type="EMBL" id="KLU89832.1"/>
    </source>
</evidence>
<reference evidence="3" key="1">
    <citation type="submission" date="2010-05" db="EMBL/GenBank/DDBJ databases">
        <title>The Genome Sequence of Magnaporthe poae strain ATCC 64411.</title>
        <authorList>
            <consortium name="The Broad Institute Genome Sequencing Platform"/>
            <consortium name="Broad Institute Genome Sequencing Center for Infectious Disease"/>
            <person name="Ma L.-J."/>
            <person name="Dead R."/>
            <person name="Young S."/>
            <person name="Zeng Q."/>
            <person name="Koehrsen M."/>
            <person name="Alvarado L."/>
            <person name="Berlin A."/>
            <person name="Chapman S.B."/>
            <person name="Chen Z."/>
            <person name="Freedman E."/>
            <person name="Gellesch M."/>
            <person name="Goldberg J."/>
            <person name="Griggs A."/>
            <person name="Gujja S."/>
            <person name="Heilman E.R."/>
            <person name="Heiman D."/>
            <person name="Hepburn T."/>
            <person name="Howarth C."/>
            <person name="Jen D."/>
            <person name="Larson L."/>
            <person name="Mehta T."/>
            <person name="Neiman D."/>
            <person name="Pearson M."/>
            <person name="Roberts A."/>
            <person name="Saif S."/>
            <person name="Shea T."/>
            <person name="Shenoy N."/>
            <person name="Sisk P."/>
            <person name="Stolte C."/>
            <person name="Sykes S."/>
            <person name="Walk T."/>
            <person name="White J."/>
            <person name="Yandava C."/>
            <person name="Haas B."/>
            <person name="Nusbaum C."/>
            <person name="Birren B."/>
        </authorList>
    </citation>
    <scope>NUCLEOTIDE SEQUENCE</scope>
    <source>
        <strain evidence="3">ATCC 64411</strain>
    </source>
</reference>
<dbReference type="OrthoDB" id="3364175at2759"/>
<dbReference type="eggNOG" id="ENOG502S0D7">
    <property type="taxonomic scope" value="Eukaryota"/>
</dbReference>
<feature type="compositionally biased region" description="Polar residues" evidence="1">
    <location>
        <begin position="132"/>
        <end position="152"/>
    </location>
</feature>
<organism evidence="4 5">
    <name type="scientific">Magnaporthiopsis poae (strain ATCC 64411 / 73-15)</name>
    <name type="common">Kentucky bluegrass fungus</name>
    <name type="synonym">Magnaporthe poae</name>
    <dbReference type="NCBI Taxonomy" id="644358"/>
    <lineage>
        <taxon>Eukaryota</taxon>
        <taxon>Fungi</taxon>
        <taxon>Dikarya</taxon>
        <taxon>Ascomycota</taxon>
        <taxon>Pezizomycotina</taxon>
        <taxon>Sordariomycetes</taxon>
        <taxon>Sordariomycetidae</taxon>
        <taxon>Magnaporthales</taxon>
        <taxon>Magnaporthaceae</taxon>
        <taxon>Magnaporthiopsis</taxon>
    </lineage>
</organism>
<name>A0A0C4E8A3_MAGP6</name>
<sequence>MAEAHQCIRAAEQTIDIVHAIISTDPTGKNNLGVWSWTLYYVFTASLVVSGRLLWALHGESMVDEVAVAHCKALLAKAEKVFSRLDLENSLVQSCLEYTRRISRMCSIKGTAGPPGVSDGRLLAPCSSSLPGLSDGQQQSMSGTAPTGSSTDAADFTTEDMETFRVFSSEMFDPSIFEGFGQSPVEGIPLATTGLWDGF</sequence>
<evidence type="ECO:0000313" key="4">
    <source>
        <dbReference type="EnsemblFungi" id="MAPG_08801T0"/>
    </source>
</evidence>
<reference evidence="4" key="4">
    <citation type="journal article" date="2015" name="G3 (Bethesda)">
        <title>Genome sequences of three phytopathogenic species of the Magnaporthaceae family of fungi.</title>
        <authorList>
            <person name="Okagaki L.H."/>
            <person name="Nunes C.C."/>
            <person name="Sailsbery J."/>
            <person name="Clay B."/>
            <person name="Brown D."/>
            <person name="John T."/>
            <person name="Oh Y."/>
            <person name="Young N."/>
            <person name="Fitzgerald M."/>
            <person name="Haas B.J."/>
            <person name="Zeng Q."/>
            <person name="Young S."/>
            <person name="Adiconis X."/>
            <person name="Fan L."/>
            <person name="Levin J.Z."/>
            <person name="Mitchell T.K."/>
            <person name="Okubara P.A."/>
            <person name="Farman M.L."/>
            <person name="Kohn L.M."/>
            <person name="Birren B."/>
            <person name="Ma L.-J."/>
            <person name="Dean R.A."/>
        </authorList>
    </citation>
    <scope>NUCLEOTIDE SEQUENCE</scope>
    <source>
        <strain evidence="4">ATCC 64411 / 73-15</strain>
    </source>
</reference>
<reference evidence="5" key="2">
    <citation type="submission" date="2010-05" db="EMBL/GenBank/DDBJ databases">
        <title>The genome sequence of Magnaporthe poae strain ATCC 64411.</title>
        <authorList>
            <person name="Ma L.-J."/>
            <person name="Dead R."/>
            <person name="Young S."/>
            <person name="Zeng Q."/>
            <person name="Koehrsen M."/>
            <person name="Alvarado L."/>
            <person name="Berlin A."/>
            <person name="Chapman S.B."/>
            <person name="Chen Z."/>
            <person name="Freedman E."/>
            <person name="Gellesch M."/>
            <person name="Goldberg J."/>
            <person name="Griggs A."/>
            <person name="Gujja S."/>
            <person name="Heilman E.R."/>
            <person name="Heiman D."/>
            <person name="Hepburn T."/>
            <person name="Howarth C."/>
            <person name="Jen D."/>
            <person name="Larson L."/>
            <person name="Mehta T."/>
            <person name="Neiman D."/>
            <person name="Pearson M."/>
            <person name="Roberts A."/>
            <person name="Saif S."/>
            <person name="Shea T."/>
            <person name="Shenoy N."/>
            <person name="Sisk P."/>
            <person name="Stolte C."/>
            <person name="Sykes S."/>
            <person name="Walk T."/>
            <person name="White J."/>
            <person name="Yandava C."/>
            <person name="Haas B."/>
            <person name="Nusbaum C."/>
            <person name="Birren B."/>
        </authorList>
    </citation>
    <scope>NUCLEOTIDE SEQUENCE [LARGE SCALE GENOMIC DNA]</scope>
    <source>
        <strain evidence="5">ATCC 64411 / 73-15</strain>
    </source>
</reference>
<keyword evidence="5" id="KW-1185">Reference proteome</keyword>
<keyword evidence="2" id="KW-0812">Transmembrane</keyword>
<dbReference type="AlphaFoldDB" id="A0A0C4E8A3"/>
<dbReference type="Proteomes" id="UP000011715">
    <property type="component" value="Unassembled WGS sequence"/>
</dbReference>
<dbReference type="VEuPathDB" id="FungiDB:MAPG_08801"/>
<evidence type="ECO:0000256" key="2">
    <source>
        <dbReference type="SAM" id="Phobius"/>
    </source>
</evidence>
<protein>
    <recommendedName>
        <fullName evidence="6">C6 transcription factor</fullName>
    </recommendedName>
</protein>
<keyword evidence="2" id="KW-1133">Transmembrane helix</keyword>
<keyword evidence="2" id="KW-0472">Membrane</keyword>
<gene>
    <name evidence="3" type="ORF">MAPG_08801</name>
</gene>
<dbReference type="EMBL" id="ADBL01002145">
    <property type="status" value="NOT_ANNOTATED_CDS"/>
    <property type="molecule type" value="Genomic_DNA"/>
</dbReference>
<dbReference type="EMBL" id="GL876973">
    <property type="protein sequence ID" value="KLU89832.1"/>
    <property type="molecule type" value="Genomic_DNA"/>
</dbReference>
<proteinExistence type="predicted"/>